<proteinExistence type="predicted"/>
<dbReference type="OrthoDB" id="3648309at2759"/>
<name>A0A3P7NU19_DIBLA</name>
<organism evidence="1 2">
    <name type="scientific">Dibothriocephalus latus</name>
    <name type="common">Fish tapeworm</name>
    <name type="synonym">Diphyllobothrium latum</name>
    <dbReference type="NCBI Taxonomy" id="60516"/>
    <lineage>
        <taxon>Eukaryota</taxon>
        <taxon>Metazoa</taxon>
        <taxon>Spiralia</taxon>
        <taxon>Lophotrochozoa</taxon>
        <taxon>Platyhelminthes</taxon>
        <taxon>Cestoda</taxon>
        <taxon>Eucestoda</taxon>
        <taxon>Diphyllobothriidea</taxon>
        <taxon>Diphyllobothriidae</taxon>
        <taxon>Dibothriocephalus</taxon>
    </lineage>
</organism>
<evidence type="ECO:0000313" key="1">
    <source>
        <dbReference type="EMBL" id="VDN12439.1"/>
    </source>
</evidence>
<keyword evidence="2" id="KW-1185">Reference proteome</keyword>
<protein>
    <recommendedName>
        <fullName evidence="3">YrdC-like domain-containing protein</fullName>
    </recommendedName>
</protein>
<gene>
    <name evidence="1" type="ORF">DILT_LOCUS8270</name>
</gene>
<evidence type="ECO:0008006" key="3">
    <source>
        <dbReference type="Google" id="ProtNLM"/>
    </source>
</evidence>
<reference evidence="1 2" key="1">
    <citation type="submission" date="2018-11" db="EMBL/GenBank/DDBJ databases">
        <authorList>
            <consortium name="Pathogen Informatics"/>
        </authorList>
    </citation>
    <scope>NUCLEOTIDE SEQUENCE [LARGE SCALE GENOMIC DNA]</scope>
</reference>
<accession>A0A3P7NU19</accession>
<dbReference type="Proteomes" id="UP000281553">
    <property type="component" value="Unassembled WGS sequence"/>
</dbReference>
<evidence type="ECO:0000313" key="2">
    <source>
        <dbReference type="Proteomes" id="UP000281553"/>
    </source>
</evidence>
<sequence length="136" mass="14417">MSDEADSCAEGALAVWACWEGLAIDEVDTRPCRLRVALLTLAATTRRGGLAMIGIAGFPTPQTEILDSEFQPLWPQLDLIIDGGRIVTNESEGPDAGDRNASRAGSTVVDLSECVRSPGSNLYTIVREGSISLEPA</sequence>
<dbReference type="AlphaFoldDB" id="A0A3P7NU19"/>
<dbReference type="EMBL" id="UYRU01053901">
    <property type="protein sequence ID" value="VDN12439.1"/>
    <property type="molecule type" value="Genomic_DNA"/>
</dbReference>